<keyword evidence="2" id="KW-1185">Reference proteome</keyword>
<accession>A0A1W2EW22</accession>
<name>A0A1W2EW22_KIBAR</name>
<dbReference type="AlphaFoldDB" id="A0A1W2EW22"/>
<dbReference type="EMBL" id="FWXV01000004">
    <property type="protein sequence ID" value="SMD13408.1"/>
    <property type="molecule type" value="Genomic_DNA"/>
</dbReference>
<proteinExistence type="predicted"/>
<dbReference type="InterPro" id="IPR046179">
    <property type="entry name" value="DUF6188"/>
</dbReference>
<dbReference type="OrthoDB" id="3429377at2"/>
<dbReference type="RefSeq" id="WP_033384828.1">
    <property type="nucleotide sequence ID" value="NZ_FWXV01000004.1"/>
</dbReference>
<evidence type="ECO:0000313" key="1">
    <source>
        <dbReference type="EMBL" id="SMD13408.1"/>
    </source>
</evidence>
<protein>
    <submittedName>
        <fullName evidence="1">Uncharacterized protein</fullName>
    </submittedName>
</protein>
<reference evidence="1 2" key="1">
    <citation type="submission" date="2017-04" db="EMBL/GenBank/DDBJ databases">
        <authorList>
            <person name="Afonso C.L."/>
            <person name="Miller P.J."/>
            <person name="Scott M.A."/>
            <person name="Spackman E."/>
            <person name="Goraichik I."/>
            <person name="Dimitrov K.M."/>
            <person name="Suarez D.L."/>
            <person name="Swayne D.E."/>
        </authorList>
    </citation>
    <scope>NUCLEOTIDE SEQUENCE [LARGE SCALE GENOMIC DNA]</scope>
    <source>
        <strain evidence="1 2">DSM 43828</strain>
    </source>
</reference>
<sequence length="139" mass="15578">MTEQATLIEYADHWVLPYRDMLVIQFRVTRQLTFDLDGDAQIQIEQPFQLTLNASGRGGKAATPIELVPERHEIVPAFSLLLARITSAIAYKNGTLQVDFDNGTRLRVQRHPLYEAWNATGPGNLHIVAPPGNDLAVWT</sequence>
<dbReference type="Proteomes" id="UP000192674">
    <property type="component" value="Unassembled WGS sequence"/>
</dbReference>
<organism evidence="1 2">
    <name type="scientific">Kibdelosporangium aridum</name>
    <dbReference type="NCBI Taxonomy" id="2030"/>
    <lineage>
        <taxon>Bacteria</taxon>
        <taxon>Bacillati</taxon>
        <taxon>Actinomycetota</taxon>
        <taxon>Actinomycetes</taxon>
        <taxon>Pseudonocardiales</taxon>
        <taxon>Pseudonocardiaceae</taxon>
        <taxon>Kibdelosporangium</taxon>
    </lineage>
</organism>
<dbReference type="Pfam" id="PF19686">
    <property type="entry name" value="DUF6188"/>
    <property type="match status" value="1"/>
</dbReference>
<gene>
    <name evidence="1" type="ORF">SAMN05661093_04847</name>
</gene>
<evidence type="ECO:0000313" key="2">
    <source>
        <dbReference type="Proteomes" id="UP000192674"/>
    </source>
</evidence>